<gene>
    <name evidence="9" type="ORF">TBRA_LOCUS14156</name>
</gene>
<evidence type="ECO:0000256" key="3">
    <source>
        <dbReference type="ARBA" id="ARBA00012759"/>
    </source>
</evidence>
<feature type="non-terminal residue" evidence="9">
    <location>
        <position position="1"/>
    </location>
</feature>
<keyword evidence="6" id="KW-0378">Hydrolase</keyword>
<comment type="catalytic activity">
    <reaction evidence="1">
        <text>Thiol-dependent hydrolysis of ester, thioester, amide, peptide and isopeptide bonds formed by the C-terminal Gly of ubiquitin (a 76-residue protein attached to proteins as an intracellular targeting signal).</text>
        <dbReference type="EC" id="3.4.19.12"/>
    </reaction>
</comment>
<sequence length="487" mass="55520">NRVHIGPKDDVSLETLATNSSKIYRIEEVPSDELNLLEDEMLVPVAHFYKDVFSTFGIPFLFKMKHFKFAIVVSNKANFISESPDYCIDLSDFKPHQNQSKFFHKAPVFCSVWCTAQGTLMSELTLYRIGPKIALPVLRNGSEVSGRCNRVHIGPKDDVSLETLATNSSKIYRIEEVPSDELNLLEDEMLVPVAHFYKDVFSTFGIPFLFKMKHFKFAIVVSNKANFISESPDYCIDLSDFKPHQNQSKFFHKAPVFCSVWCTAQGTLMSELTLYRIGPKIALPVLRNGSEVSGRCNRVHIGPKDDVSLETLATNSSKIYRIEEVPSDELNLLEDEMLVPVAHFYKDVFSTFGIPFLFKMKHFKFAIVVSNKANFISESPDYCIDLSDFKPHQNQSKFFHKAPVFCSVWCTAQGTLMSELTLYRMCVTRGQYSEVRSLLKLLRHNECCHHTTAEHRLSAARRFNRASADCASQHDHAPCIRTYNLTI</sequence>
<organism evidence="9 10">
    <name type="scientific">Trichogramma brassicae</name>
    <dbReference type="NCBI Taxonomy" id="86971"/>
    <lineage>
        <taxon>Eukaryota</taxon>
        <taxon>Metazoa</taxon>
        <taxon>Ecdysozoa</taxon>
        <taxon>Arthropoda</taxon>
        <taxon>Hexapoda</taxon>
        <taxon>Insecta</taxon>
        <taxon>Pterygota</taxon>
        <taxon>Neoptera</taxon>
        <taxon>Endopterygota</taxon>
        <taxon>Hymenoptera</taxon>
        <taxon>Apocrita</taxon>
        <taxon>Proctotrupomorpha</taxon>
        <taxon>Chalcidoidea</taxon>
        <taxon>Trichogrammatidae</taxon>
        <taxon>Trichogramma</taxon>
    </lineage>
</organism>
<dbReference type="Pfam" id="PF14533">
    <property type="entry name" value="USP7_C2"/>
    <property type="match status" value="3"/>
</dbReference>
<evidence type="ECO:0000259" key="8">
    <source>
        <dbReference type="Pfam" id="PF14533"/>
    </source>
</evidence>
<keyword evidence="4" id="KW-0645">Protease</keyword>
<accession>A0A6H5IXT0</accession>
<dbReference type="EC" id="3.4.19.12" evidence="3"/>
<evidence type="ECO:0000256" key="7">
    <source>
        <dbReference type="ARBA" id="ARBA00022807"/>
    </source>
</evidence>
<proteinExistence type="inferred from homology"/>
<dbReference type="GO" id="GO:0006508">
    <property type="term" value="P:proteolysis"/>
    <property type="evidence" value="ECO:0007669"/>
    <property type="project" value="UniProtKB-KW"/>
</dbReference>
<name>A0A6H5IXT0_9HYME</name>
<evidence type="ECO:0000256" key="5">
    <source>
        <dbReference type="ARBA" id="ARBA00022786"/>
    </source>
</evidence>
<evidence type="ECO:0000313" key="10">
    <source>
        <dbReference type="Proteomes" id="UP000479190"/>
    </source>
</evidence>
<dbReference type="InterPro" id="IPR029346">
    <property type="entry name" value="USP_C"/>
</dbReference>
<evidence type="ECO:0000256" key="2">
    <source>
        <dbReference type="ARBA" id="ARBA00009085"/>
    </source>
</evidence>
<evidence type="ECO:0000256" key="4">
    <source>
        <dbReference type="ARBA" id="ARBA00022670"/>
    </source>
</evidence>
<keyword evidence="5" id="KW-0833">Ubl conjugation pathway</keyword>
<evidence type="ECO:0000256" key="1">
    <source>
        <dbReference type="ARBA" id="ARBA00000707"/>
    </source>
</evidence>
<keyword evidence="10" id="KW-1185">Reference proteome</keyword>
<reference evidence="9 10" key="1">
    <citation type="submission" date="2020-02" db="EMBL/GenBank/DDBJ databases">
        <authorList>
            <person name="Ferguson B K."/>
        </authorList>
    </citation>
    <scope>NUCLEOTIDE SEQUENCE [LARGE SCALE GENOMIC DNA]</scope>
</reference>
<dbReference type="GO" id="GO:0004843">
    <property type="term" value="F:cysteine-type deubiquitinase activity"/>
    <property type="evidence" value="ECO:0007669"/>
    <property type="project" value="UniProtKB-EC"/>
</dbReference>
<dbReference type="OrthoDB" id="289038at2759"/>
<dbReference type="AlphaFoldDB" id="A0A6H5IXT0"/>
<feature type="domain" description="Ubiquitin carboxyl-terminal hydrolase C-terminal" evidence="8">
    <location>
        <begin position="7"/>
        <end position="66"/>
    </location>
</feature>
<keyword evidence="7" id="KW-0788">Thiol protease</keyword>
<feature type="domain" description="Ubiquitin carboxyl-terminal hydrolase C-terminal" evidence="8">
    <location>
        <begin position="149"/>
        <end position="214"/>
    </location>
</feature>
<protein>
    <recommendedName>
        <fullName evidence="3">ubiquitinyl hydrolase 1</fullName>
        <ecNumber evidence="3">3.4.19.12</ecNumber>
    </recommendedName>
</protein>
<dbReference type="Proteomes" id="UP000479190">
    <property type="component" value="Unassembled WGS sequence"/>
</dbReference>
<comment type="similarity">
    <text evidence="2">Belongs to the peptidase C19 family.</text>
</comment>
<evidence type="ECO:0000313" key="9">
    <source>
        <dbReference type="EMBL" id="CAB0042541.1"/>
    </source>
</evidence>
<dbReference type="EMBL" id="CADCXV010001205">
    <property type="protein sequence ID" value="CAB0042541.1"/>
    <property type="molecule type" value="Genomic_DNA"/>
</dbReference>
<feature type="domain" description="Ubiquitin carboxyl-terminal hydrolase C-terminal" evidence="8">
    <location>
        <begin position="297"/>
        <end position="362"/>
    </location>
</feature>
<evidence type="ECO:0000256" key="6">
    <source>
        <dbReference type="ARBA" id="ARBA00022801"/>
    </source>
</evidence>